<accession>A0A1G2SI28</accession>
<dbReference type="GO" id="GO:0005840">
    <property type="term" value="C:ribosome"/>
    <property type="evidence" value="ECO:0007669"/>
    <property type="project" value="UniProtKB-KW"/>
</dbReference>
<comment type="similarity">
    <text evidence="1">Belongs to the bacterial ribosomal protein bL9 family.</text>
</comment>
<keyword evidence="3" id="KW-0694">RNA-binding</keyword>
<dbReference type="STRING" id="1802727.A2937_02505"/>
<evidence type="ECO:0000313" key="11">
    <source>
        <dbReference type="Proteomes" id="UP000177987"/>
    </source>
</evidence>
<dbReference type="PANTHER" id="PTHR21368">
    <property type="entry name" value="50S RIBOSOMAL PROTEIN L9"/>
    <property type="match status" value="1"/>
</dbReference>
<dbReference type="SUPFAM" id="SSF55658">
    <property type="entry name" value="L9 N-domain-like"/>
    <property type="match status" value="1"/>
</dbReference>
<dbReference type="GO" id="GO:0003735">
    <property type="term" value="F:structural constituent of ribosome"/>
    <property type="evidence" value="ECO:0007669"/>
    <property type="project" value="InterPro"/>
</dbReference>
<protein>
    <recommendedName>
        <fullName evidence="6">Large ribosomal subunit protein bL9</fullName>
    </recommendedName>
    <alternativeName>
        <fullName evidence="7">50S ribosomal protein L9</fullName>
    </alternativeName>
</protein>
<dbReference type="InterPro" id="IPR009027">
    <property type="entry name" value="Ribosomal_bL9/RNase_H1_N"/>
</dbReference>
<dbReference type="Proteomes" id="UP000177987">
    <property type="component" value="Unassembled WGS sequence"/>
</dbReference>
<dbReference type="NCBIfam" id="TIGR00158">
    <property type="entry name" value="L9"/>
    <property type="match status" value="1"/>
</dbReference>
<evidence type="ECO:0000313" key="10">
    <source>
        <dbReference type="EMBL" id="OHA84041.1"/>
    </source>
</evidence>
<evidence type="ECO:0000259" key="9">
    <source>
        <dbReference type="Pfam" id="PF03948"/>
    </source>
</evidence>
<dbReference type="InterPro" id="IPR000244">
    <property type="entry name" value="Ribosomal_bL9"/>
</dbReference>
<comment type="caution">
    <text evidence="10">The sequence shown here is derived from an EMBL/GenBank/DDBJ whole genome shotgun (WGS) entry which is preliminary data.</text>
</comment>
<proteinExistence type="inferred from homology"/>
<name>A0A1G2SI28_9BACT</name>
<dbReference type="InterPro" id="IPR020069">
    <property type="entry name" value="Ribosomal_bL9_C"/>
</dbReference>
<evidence type="ECO:0000256" key="7">
    <source>
        <dbReference type="ARBA" id="ARBA00035456"/>
    </source>
</evidence>
<dbReference type="Pfam" id="PF03948">
    <property type="entry name" value="Ribosomal_L9_C"/>
    <property type="match status" value="1"/>
</dbReference>
<dbReference type="InterPro" id="IPR020070">
    <property type="entry name" value="Ribosomal_bL9_N"/>
</dbReference>
<dbReference type="Gene3D" id="3.10.430.100">
    <property type="entry name" value="Ribosomal protein L9, C-terminal domain"/>
    <property type="match status" value="1"/>
</dbReference>
<gene>
    <name evidence="10" type="ORF">A2937_02505</name>
</gene>
<keyword evidence="4 10" id="KW-0689">Ribosomal protein</keyword>
<dbReference type="InterPro" id="IPR036791">
    <property type="entry name" value="Ribosomal_bL9_C_sf"/>
</dbReference>
<keyword evidence="2" id="KW-0699">rRNA-binding</keyword>
<dbReference type="GO" id="GO:0019843">
    <property type="term" value="F:rRNA binding"/>
    <property type="evidence" value="ECO:0007669"/>
    <property type="project" value="UniProtKB-KW"/>
</dbReference>
<keyword evidence="5" id="KW-0687">Ribonucleoprotein</keyword>
<evidence type="ECO:0000256" key="6">
    <source>
        <dbReference type="ARBA" id="ARBA00035292"/>
    </source>
</evidence>
<dbReference type="EMBL" id="MHUW01000007">
    <property type="protein sequence ID" value="OHA84041.1"/>
    <property type="molecule type" value="Genomic_DNA"/>
</dbReference>
<dbReference type="InterPro" id="IPR036935">
    <property type="entry name" value="Ribosomal_bL9_N_sf"/>
</dbReference>
<dbReference type="Gene3D" id="3.40.5.10">
    <property type="entry name" value="Ribosomal protein L9, N-terminal domain"/>
    <property type="match status" value="1"/>
</dbReference>
<evidence type="ECO:0000256" key="3">
    <source>
        <dbReference type="ARBA" id="ARBA00022884"/>
    </source>
</evidence>
<dbReference type="Pfam" id="PF01281">
    <property type="entry name" value="Ribosomal_L9_N"/>
    <property type="match status" value="1"/>
</dbReference>
<evidence type="ECO:0000259" key="8">
    <source>
        <dbReference type="Pfam" id="PF01281"/>
    </source>
</evidence>
<dbReference type="InterPro" id="IPR020594">
    <property type="entry name" value="Ribosomal_bL9_bac/chp"/>
</dbReference>
<organism evidence="10 11">
    <name type="scientific">Candidatus Yonathbacteria bacterium RIFCSPLOWO2_01_FULL_47_33b</name>
    <dbReference type="NCBI Taxonomy" id="1802727"/>
    <lineage>
        <taxon>Bacteria</taxon>
        <taxon>Candidatus Yonathiibacteriota</taxon>
    </lineage>
</organism>
<dbReference type="GO" id="GO:1990904">
    <property type="term" value="C:ribonucleoprotein complex"/>
    <property type="evidence" value="ECO:0007669"/>
    <property type="project" value="UniProtKB-KW"/>
</dbReference>
<reference evidence="10 11" key="1">
    <citation type="journal article" date="2016" name="Nat. Commun.">
        <title>Thousands of microbial genomes shed light on interconnected biogeochemical processes in an aquifer system.</title>
        <authorList>
            <person name="Anantharaman K."/>
            <person name="Brown C.T."/>
            <person name="Hug L.A."/>
            <person name="Sharon I."/>
            <person name="Castelle C.J."/>
            <person name="Probst A.J."/>
            <person name="Thomas B.C."/>
            <person name="Singh A."/>
            <person name="Wilkins M.J."/>
            <person name="Karaoz U."/>
            <person name="Brodie E.L."/>
            <person name="Williams K.H."/>
            <person name="Hubbard S.S."/>
            <person name="Banfield J.F."/>
        </authorList>
    </citation>
    <scope>NUCLEOTIDE SEQUENCE [LARGE SCALE GENOMIC DNA]</scope>
</reference>
<dbReference type="GO" id="GO:0006412">
    <property type="term" value="P:translation"/>
    <property type="evidence" value="ECO:0007669"/>
    <property type="project" value="InterPro"/>
</dbReference>
<evidence type="ECO:0000256" key="5">
    <source>
        <dbReference type="ARBA" id="ARBA00023274"/>
    </source>
</evidence>
<dbReference type="SUPFAM" id="SSF55653">
    <property type="entry name" value="Ribosomal protein L9 C-domain"/>
    <property type="match status" value="1"/>
</dbReference>
<evidence type="ECO:0000256" key="2">
    <source>
        <dbReference type="ARBA" id="ARBA00022730"/>
    </source>
</evidence>
<evidence type="ECO:0000256" key="1">
    <source>
        <dbReference type="ARBA" id="ARBA00010605"/>
    </source>
</evidence>
<feature type="domain" description="Ribosomal protein L9" evidence="8">
    <location>
        <begin position="1"/>
        <end position="45"/>
    </location>
</feature>
<sequence length="147" mass="16615">MKIIFLKDIPKIGKKYEVKEVTDGYGRHIVSKGFAEPATKEVLARVEKKMLTDASQKKVHEELLLKTLENLDGTTVTLRGKANEKGHLFASIHKEEILAELKRSTRLDMHPDYVVLDKPLKELGTFQIPINIANHRAVFTVVVEALT</sequence>
<feature type="domain" description="Large ribosomal subunit protein bL9 C-terminal" evidence="9">
    <location>
        <begin position="68"/>
        <end position="144"/>
    </location>
</feature>
<evidence type="ECO:0000256" key="4">
    <source>
        <dbReference type="ARBA" id="ARBA00022980"/>
    </source>
</evidence>
<dbReference type="AlphaFoldDB" id="A0A1G2SI28"/>